<comment type="subcellular location">
    <subcellularLocation>
        <location evidence="1">Cell inner membrane</location>
        <topology evidence="1">Multi-pass membrane protein</topology>
    </subcellularLocation>
</comment>
<keyword evidence="5 9" id="KW-0812">Transmembrane</keyword>
<evidence type="ECO:0000256" key="6">
    <source>
        <dbReference type="ARBA" id="ARBA00022989"/>
    </source>
</evidence>
<name>A0A2S8SD34_9RHOB</name>
<evidence type="ECO:0000256" key="4">
    <source>
        <dbReference type="ARBA" id="ARBA00022519"/>
    </source>
</evidence>
<evidence type="ECO:0008006" key="12">
    <source>
        <dbReference type="Google" id="ProtNLM"/>
    </source>
</evidence>
<accession>A0A2S8SD34</accession>
<evidence type="ECO:0000313" key="10">
    <source>
        <dbReference type="EMBL" id="PQV58588.1"/>
    </source>
</evidence>
<evidence type="ECO:0000256" key="5">
    <source>
        <dbReference type="ARBA" id="ARBA00022692"/>
    </source>
</evidence>
<dbReference type="AlphaFoldDB" id="A0A2S8SD34"/>
<dbReference type="OrthoDB" id="9814020at2"/>
<keyword evidence="6 9" id="KW-1133">Transmembrane helix</keyword>
<feature type="transmembrane region" description="Helical" evidence="9">
    <location>
        <begin position="52"/>
        <end position="70"/>
    </location>
</feature>
<evidence type="ECO:0000256" key="8">
    <source>
        <dbReference type="ARBA" id="ARBA00035655"/>
    </source>
</evidence>
<dbReference type="GO" id="GO:0005886">
    <property type="term" value="C:plasma membrane"/>
    <property type="evidence" value="ECO:0007669"/>
    <property type="project" value="UniProtKB-SubCell"/>
</dbReference>
<dbReference type="EMBL" id="PVEP01000001">
    <property type="protein sequence ID" value="PQV58588.1"/>
    <property type="molecule type" value="Genomic_DNA"/>
</dbReference>
<keyword evidence="11" id="KW-1185">Reference proteome</keyword>
<keyword evidence="4" id="KW-0997">Cell inner membrane</keyword>
<feature type="transmembrane region" description="Helical" evidence="9">
    <location>
        <begin position="117"/>
        <end position="138"/>
    </location>
</feature>
<keyword evidence="3" id="KW-1003">Cell membrane</keyword>
<comment type="caution">
    <text evidence="10">The sequence shown here is derived from an EMBL/GenBank/DDBJ whole genome shotgun (WGS) entry which is preliminary data.</text>
</comment>
<gene>
    <name evidence="10" type="ORF">LX70_00400</name>
</gene>
<protein>
    <recommendedName>
        <fullName evidence="12">Sulphur transport domain-containing protein</fullName>
    </recommendedName>
</protein>
<feature type="transmembrane region" description="Helical" evidence="9">
    <location>
        <begin position="6"/>
        <end position="25"/>
    </location>
</feature>
<evidence type="ECO:0000256" key="7">
    <source>
        <dbReference type="ARBA" id="ARBA00023136"/>
    </source>
</evidence>
<evidence type="ECO:0000313" key="11">
    <source>
        <dbReference type="Proteomes" id="UP000238338"/>
    </source>
</evidence>
<dbReference type="PANTHER" id="PTHR30574">
    <property type="entry name" value="INNER MEMBRANE PROTEIN YEDE"/>
    <property type="match status" value="1"/>
</dbReference>
<evidence type="ECO:0000256" key="2">
    <source>
        <dbReference type="ARBA" id="ARBA00022448"/>
    </source>
</evidence>
<comment type="similarity">
    <text evidence="8">Belongs to the TsuA/YedE (TC 9.B.102) family.</text>
</comment>
<feature type="transmembrane region" description="Helical" evidence="9">
    <location>
        <begin position="76"/>
        <end position="97"/>
    </location>
</feature>
<evidence type="ECO:0000256" key="1">
    <source>
        <dbReference type="ARBA" id="ARBA00004429"/>
    </source>
</evidence>
<keyword evidence="2" id="KW-0813">Transport</keyword>
<proteinExistence type="inferred from homology"/>
<organism evidence="10 11">
    <name type="scientific">Albidovulum denitrificans</name>
    <dbReference type="NCBI Taxonomy" id="404881"/>
    <lineage>
        <taxon>Bacteria</taxon>
        <taxon>Pseudomonadati</taxon>
        <taxon>Pseudomonadota</taxon>
        <taxon>Alphaproteobacteria</taxon>
        <taxon>Rhodobacterales</taxon>
        <taxon>Paracoccaceae</taxon>
        <taxon>Albidovulum</taxon>
    </lineage>
</organism>
<evidence type="ECO:0000256" key="3">
    <source>
        <dbReference type="ARBA" id="ARBA00022475"/>
    </source>
</evidence>
<keyword evidence="7 9" id="KW-0472">Membrane</keyword>
<dbReference type="Proteomes" id="UP000238338">
    <property type="component" value="Unassembled WGS sequence"/>
</dbReference>
<dbReference type="PANTHER" id="PTHR30574:SF1">
    <property type="entry name" value="SULPHUR TRANSPORT DOMAIN-CONTAINING PROTEIN"/>
    <property type="match status" value="1"/>
</dbReference>
<dbReference type="InterPro" id="IPR007272">
    <property type="entry name" value="Sulf_transp_TsuA/YedE"/>
</dbReference>
<sequence>MPIEWIYGAAGGLLIGCAAAMFLLVNGRIMGASGILGDLVDGTAGRAAGEKLAFIAGLVAVPAVLAGPLGRDVTHATGDLAVLILAGLAVGIGTRLANGCTSGHGVCGIPRLAPRGVAATLIYIAAGGATVLVTRHLLGIG</sequence>
<evidence type="ECO:0000256" key="9">
    <source>
        <dbReference type="SAM" id="Phobius"/>
    </source>
</evidence>
<dbReference type="RefSeq" id="WP_105512852.1">
    <property type="nucleotide sequence ID" value="NZ_PVEP01000001.1"/>
</dbReference>
<reference evidence="10 11" key="1">
    <citation type="submission" date="2018-02" db="EMBL/GenBank/DDBJ databases">
        <title>Genomic Encyclopedia of Archaeal and Bacterial Type Strains, Phase II (KMG-II): from individual species to whole genera.</title>
        <authorList>
            <person name="Goeker M."/>
        </authorList>
    </citation>
    <scope>NUCLEOTIDE SEQUENCE [LARGE SCALE GENOMIC DNA]</scope>
    <source>
        <strain evidence="10 11">DSM 18921</strain>
    </source>
</reference>